<gene>
    <name evidence="9" type="ORF">WJX75_009731</name>
</gene>
<evidence type="ECO:0000313" key="10">
    <source>
        <dbReference type="Proteomes" id="UP001491310"/>
    </source>
</evidence>
<feature type="transmembrane region" description="Helical" evidence="7">
    <location>
        <begin position="242"/>
        <end position="262"/>
    </location>
</feature>
<evidence type="ECO:0000313" key="9">
    <source>
        <dbReference type="EMBL" id="KAK9909264.1"/>
    </source>
</evidence>
<dbReference type="PANTHER" id="PTHR13439">
    <property type="entry name" value="CT120 PROTEIN"/>
    <property type="match status" value="1"/>
</dbReference>
<evidence type="ECO:0000256" key="4">
    <source>
        <dbReference type="ARBA" id="ARBA00023136"/>
    </source>
</evidence>
<name>A0ABR2YQD5_9CHLO</name>
<comment type="caution">
    <text evidence="9">The sequence shown here is derived from an EMBL/GenBank/DDBJ whole genome shotgun (WGS) entry which is preliminary data.</text>
</comment>
<reference evidence="9 10" key="1">
    <citation type="journal article" date="2024" name="Nat. Commun.">
        <title>Phylogenomics reveals the evolutionary origins of lichenization in chlorophyte algae.</title>
        <authorList>
            <person name="Puginier C."/>
            <person name="Libourel C."/>
            <person name="Otte J."/>
            <person name="Skaloud P."/>
            <person name="Haon M."/>
            <person name="Grisel S."/>
            <person name="Petersen M."/>
            <person name="Berrin J.G."/>
            <person name="Delaux P.M."/>
            <person name="Dal Grande F."/>
            <person name="Keller J."/>
        </authorList>
    </citation>
    <scope>NUCLEOTIDE SEQUENCE [LARGE SCALE GENOMIC DNA]</scope>
    <source>
        <strain evidence="9 10">SAG 216-7</strain>
    </source>
</reference>
<sequence>MEGERQTLFSQATTSGMSTFEPTTQESLTRIALTGFLFIAVDTAISNGPISHWMQHHFRRWAAPGVKLAEVDKAVPHISTRIVSSLHILIQIPLAIMVLLSADLQADRLYSKSPLTWQLVTTTAGYFLYDLYVHTVRYEYTANLVHAAAALSVFLTGIYCGILHYYGAMFLLWECSTPFVFMRWILHTLGRTKDKLYLYNGLTMMAVFFLCRNLLGVGMSLDFWRVSGAELAHPRPGGVPPAALWLIRALNLVFNFLNILWFSKMLRGAIKVLQKSPAAMEATAEAQVALSESTKKHEE</sequence>
<evidence type="ECO:0000256" key="6">
    <source>
        <dbReference type="SAM" id="MobiDB-lite"/>
    </source>
</evidence>
<evidence type="ECO:0000256" key="7">
    <source>
        <dbReference type="SAM" id="Phobius"/>
    </source>
</evidence>
<proteinExistence type="predicted"/>
<feature type="transmembrane region" description="Helical" evidence="7">
    <location>
        <begin position="140"/>
        <end position="159"/>
    </location>
</feature>
<feature type="transmembrane region" description="Helical" evidence="7">
    <location>
        <begin position="165"/>
        <end position="185"/>
    </location>
</feature>
<dbReference type="SMART" id="SM00724">
    <property type="entry name" value="TLC"/>
    <property type="match status" value="1"/>
</dbReference>
<protein>
    <recommendedName>
        <fullName evidence="8">TLC domain-containing protein</fullName>
    </recommendedName>
</protein>
<dbReference type="Proteomes" id="UP001491310">
    <property type="component" value="Unassembled WGS sequence"/>
</dbReference>
<dbReference type="PANTHER" id="PTHR13439:SF0">
    <property type="entry name" value="TOPOISOMERASE I DAMAGE AFFECTED PROTEIN 4"/>
    <property type="match status" value="1"/>
</dbReference>
<dbReference type="InterPro" id="IPR006634">
    <property type="entry name" value="TLC-dom"/>
</dbReference>
<organism evidence="9 10">
    <name type="scientific">Coccomyxa subellipsoidea</name>
    <dbReference type="NCBI Taxonomy" id="248742"/>
    <lineage>
        <taxon>Eukaryota</taxon>
        <taxon>Viridiplantae</taxon>
        <taxon>Chlorophyta</taxon>
        <taxon>core chlorophytes</taxon>
        <taxon>Trebouxiophyceae</taxon>
        <taxon>Trebouxiophyceae incertae sedis</taxon>
        <taxon>Coccomyxaceae</taxon>
        <taxon>Coccomyxa</taxon>
    </lineage>
</organism>
<dbReference type="EMBL" id="JALJOT010000007">
    <property type="protein sequence ID" value="KAK9909264.1"/>
    <property type="molecule type" value="Genomic_DNA"/>
</dbReference>
<feature type="compositionally biased region" description="Polar residues" evidence="6">
    <location>
        <begin position="7"/>
        <end position="20"/>
    </location>
</feature>
<evidence type="ECO:0000256" key="5">
    <source>
        <dbReference type="PROSITE-ProRule" id="PRU00205"/>
    </source>
</evidence>
<evidence type="ECO:0000256" key="1">
    <source>
        <dbReference type="ARBA" id="ARBA00004141"/>
    </source>
</evidence>
<keyword evidence="2 5" id="KW-0812">Transmembrane</keyword>
<evidence type="ECO:0000259" key="8">
    <source>
        <dbReference type="PROSITE" id="PS50922"/>
    </source>
</evidence>
<comment type="subcellular location">
    <subcellularLocation>
        <location evidence="1">Membrane</location>
        <topology evidence="1">Multi-pass membrane protein</topology>
    </subcellularLocation>
</comment>
<feature type="transmembrane region" description="Helical" evidence="7">
    <location>
        <begin position="197"/>
        <end position="215"/>
    </location>
</feature>
<dbReference type="Pfam" id="PF03798">
    <property type="entry name" value="TRAM_LAG1_CLN8"/>
    <property type="match status" value="1"/>
</dbReference>
<evidence type="ECO:0000256" key="3">
    <source>
        <dbReference type="ARBA" id="ARBA00022989"/>
    </source>
</evidence>
<keyword evidence="3 7" id="KW-1133">Transmembrane helix</keyword>
<feature type="domain" description="TLC" evidence="8">
    <location>
        <begin position="73"/>
        <end position="274"/>
    </location>
</feature>
<accession>A0ABR2YQD5</accession>
<evidence type="ECO:0000256" key="2">
    <source>
        <dbReference type="ARBA" id="ARBA00022692"/>
    </source>
</evidence>
<dbReference type="PROSITE" id="PS50922">
    <property type="entry name" value="TLC"/>
    <property type="match status" value="1"/>
</dbReference>
<feature type="transmembrane region" description="Helical" evidence="7">
    <location>
        <begin position="82"/>
        <end position="102"/>
    </location>
</feature>
<dbReference type="InterPro" id="IPR050846">
    <property type="entry name" value="TLCD"/>
</dbReference>
<keyword evidence="4 5" id="KW-0472">Membrane</keyword>
<keyword evidence="10" id="KW-1185">Reference proteome</keyword>
<feature type="region of interest" description="Disordered" evidence="6">
    <location>
        <begin position="1"/>
        <end position="20"/>
    </location>
</feature>
<feature type="transmembrane region" description="Helical" evidence="7">
    <location>
        <begin position="114"/>
        <end position="133"/>
    </location>
</feature>